<dbReference type="Pfam" id="PF05164">
    <property type="entry name" value="ZapA"/>
    <property type="match status" value="1"/>
</dbReference>
<dbReference type="RefSeq" id="WP_271186284.1">
    <property type="nucleotide sequence ID" value="NZ_BSFE01000003.1"/>
</dbReference>
<evidence type="ECO:0000256" key="11">
    <source>
        <dbReference type="SAM" id="MobiDB-lite"/>
    </source>
</evidence>
<comment type="subunit">
    <text evidence="8">Homodimer. Interacts with FtsZ.</text>
</comment>
<evidence type="ECO:0000256" key="4">
    <source>
        <dbReference type="ARBA" id="ARBA00022618"/>
    </source>
</evidence>
<dbReference type="GO" id="GO:0000917">
    <property type="term" value="P:division septum assembly"/>
    <property type="evidence" value="ECO:0007669"/>
    <property type="project" value="UniProtKB-KW"/>
</dbReference>
<comment type="function">
    <text evidence="7">Activator of cell division through the inhibition of FtsZ GTPase activity, therefore promoting FtsZ assembly into bundles of protofilaments necessary for the formation of the division Z ring. It is recruited early at mid-cell but it is not essential for cell division.</text>
</comment>
<dbReference type="PANTHER" id="PTHR34981:SF1">
    <property type="entry name" value="CELL DIVISION PROTEIN ZAPA"/>
    <property type="match status" value="1"/>
</dbReference>
<dbReference type="InterPro" id="IPR036192">
    <property type="entry name" value="Cell_div_ZapA-like_sf"/>
</dbReference>
<reference evidence="12" key="1">
    <citation type="journal article" date="2014" name="Int. J. Syst. Evol. Microbiol.">
        <title>Complete genome sequence of Corynebacterium casei LMG S-19264T (=DSM 44701T), isolated from a smear-ripened cheese.</title>
        <authorList>
            <consortium name="US DOE Joint Genome Institute (JGI-PGF)"/>
            <person name="Walter F."/>
            <person name="Albersmeier A."/>
            <person name="Kalinowski J."/>
            <person name="Ruckert C."/>
        </authorList>
    </citation>
    <scope>NUCLEOTIDE SEQUENCE</scope>
    <source>
        <strain evidence="12">VKM B-1513</strain>
    </source>
</reference>
<evidence type="ECO:0000256" key="9">
    <source>
        <dbReference type="ARBA" id="ARBA00033158"/>
    </source>
</evidence>
<dbReference type="SUPFAM" id="SSF102829">
    <property type="entry name" value="Cell division protein ZapA-like"/>
    <property type="match status" value="1"/>
</dbReference>
<evidence type="ECO:0000256" key="10">
    <source>
        <dbReference type="SAM" id="Coils"/>
    </source>
</evidence>
<evidence type="ECO:0000256" key="2">
    <source>
        <dbReference type="ARBA" id="ARBA00015195"/>
    </source>
</evidence>
<sequence>MSKVTVTLNGREFTIGCEDGQEAYLRELAGQLDARVGGIVEQVGQIGDVRLLLMAALMLIDEHKETERRIEALENHIERLRHERHGAASLQAEERQRMVSCLIDVAERLEAFAADLEGEPPAGPGEEDGTPAAHLADARA</sequence>
<keyword evidence="6" id="KW-0131">Cell cycle</keyword>
<comment type="caution">
    <text evidence="12">The sequence shown here is derived from an EMBL/GenBank/DDBJ whole genome shotgun (WGS) entry which is preliminary data.</text>
</comment>
<comment type="subcellular location">
    <subcellularLocation>
        <location evidence="1">Cytoplasm</location>
    </subcellularLocation>
</comment>
<dbReference type="GO" id="GO:0030428">
    <property type="term" value="C:cell septum"/>
    <property type="evidence" value="ECO:0007669"/>
    <property type="project" value="TreeGrafter"/>
</dbReference>
<accession>A0A9W6IMZ9</accession>
<keyword evidence="13" id="KW-1185">Reference proteome</keyword>
<organism evidence="12 13">
    <name type="scientific">Maricaulis virginensis</name>
    <dbReference type="NCBI Taxonomy" id="144022"/>
    <lineage>
        <taxon>Bacteria</taxon>
        <taxon>Pseudomonadati</taxon>
        <taxon>Pseudomonadota</taxon>
        <taxon>Alphaproteobacteria</taxon>
        <taxon>Maricaulales</taxon>
        <taxon>Maricaulaceae</taxon>
        <taxon>Maricaulis</taxon>
    </lineage>
</organism>
<reference evidence="12" key="2">
    <citation type="submission" date="2023-01" db="EMBL/GenBank/DDBJ databases">
        <authorList>
            <person name="Sun Q."/>
            <person name="Evtushenko L."/>
        </authorList>
    </citation>
    <scope>NUCLEOTIDE SEQUENCE</scope>
    <source>
        <strain evidence="12">VKM B-1513</strain>
    </source>
</reference>
<dbReference type="GO" id="GO:0005829">
    <property type="term" value="C:cytosol"/>
    <property type="evidence" value="ECO:0007669"/>
    <property type="project" value="TreeGrafter"/>
</dbReference>
<keyword evidence="10" id="KW-0175">Coiled coil</keyword>
<name>A0A9W6IMZ9_9PROT</name>
<dbReference type="Gene3D" id="3.30.160.880">
    <property type="entry name" value="Cell division protein ZapA protomer, N-terminal domain"/>
    <property type="match status" value="1"/>
</dbReference>
<proteinExistence type="predicted"/>
<keyword evidence="3" id="KW-0963">Cytoplasm</keyword>
<evidence type="ECO:0000256" key="6">
    <source>
        <dbReference type="ARBA" id="ARBA00023306"/>
    </source>
</evidence>
<dbReference type="GO" id="GO:0043093">
    <property type="term" value="P:FtsZ-dependent cytokinesis"/>
    <property type="evidence" value="ECO:0007669"/>
    <property type="project" value="TreeGrafter"/>
</dbReference>
<dbReference type="InterPro" id="IPR007838">
    <property type="entry name" value="Cell_div_ZapA-like"/>
</dbReference>
<keyword evidence="5" id="KW-0717">Septation</keyword>
<dbReference type="PANTHER" id="PTHR34981">
    <property type="entry name" value="CELL DIVISION PROTEIN ZAPA"/>
    <property type="match status" value="1"/>
</dbReference>
<dbReference type="AlphaFoldDB" id="A0A9W6IMZ9"/>
<dbReference type="Proteomes" id="UP001143486">
    <property type="component" value="Unassembled WGS sequence"/>
</dbReference>
<dbReference type="InterPro" id="IPR042233">
    <property type="entry name" value="Cell_div_ZapA_N"/>
</dbReference>
<evidence type="ECO:0000256" key="7">
    <source>
        <dbReference type="ARBA" id="ARBA00024910"/>
    </source>
</evidence>
<evidence type="ECO:0000256" key="1">
    <source>
        <dbReference type="ARBA" id="ARBA00004496"/>
    </source>
</evidence>
<evidence type="ECO:0000313" key="13">
    <source>
        <dbReference type="Proteomes" id="UP001143486"/>
    </source>
</evidence>
<evidence type="ECO:0000313" key="12">
    <source>
        <dbReference type="EMBL" id="GLK51921.1"/>
    </source>
</evidence>
<evidence type="ECO:0000256" key="8">
    <source>
        <dbReference type="ARBA" id="ARBA00026068"/>
    </source>
</evidence>
<dbReference type="GO" id="GO:0000921">
    <property type="term" value="P:septin ring assembly"/>
    <property type="evidence" value="ECO:0007669"/>
    <property type="project" value="TreeGrafter"/>
</dbReference>
<keyword evidence="4 12" id="KW-0132">Cell division</keyword>
<feature type="coiled-coil region" evidence="10">
    <location>
        <begin position="56"/>
        <end position="90"/>
    </location>
</feature>
<evidence type="ECO:0000256" key="3">
    <source>
        <dbReference type="ARBA" id="ARBA00022490"/>
    </source>
</evidence>
<protein>
    <recommendedName>
        <fullName evidence="2">Cell division protein ZapA</fullName>
    </recommendedName>
    <alternativeName>
        <fullName evidence="9">Z ring-associated protein ZapA</fullName>
    </alternativeName>
</protein>
<dbReference type="GO" id="GO:0032153">
    <property type="term" value="C:cell division site"/>
    <property type="evidence" value="ECO:0007669"/>
    <property type="project" value="TreeGrafter"/>
</dbReference>
<gene>
    <name evidence="12" type="primary">zapA</name>
    <name evidence="12" type="ORF">GCM10017621_14290</name>
</gene>
<evidence type="ECO:0000256" key="5">
    <source>
        <dbReference type="ARBA" id="ARBA00023210"/>
    </source>
</evidence>
<dbReference type="EMBL" id="BSFE01000003">
    <property type="protein sequence ID" value="GLK51921.1"/>
    <property type="molecule type" value="Genomic_DNA"/>
</dbReference>
<feature type="region of interest" description="Disordered" evidence="11">
    <location>
        <begin position="115"/>
        <end position="140"/>
    </location>
</feature>